<sequence>MNKWFLREPSATSKARLFCLPYSGCGASMYRQWPYFIGDIEVCPVQLPGRENRYIEESYSSYEELAEQVIPNLLPYLDRPFAFFGHCGSALPCYEIALQLIRNGQPMPSHLFISSQVAPHDGPQGRFLTMSDVELYEELKHLIIQMGGAPIPDLIELNLGVLRKDVDANKKYKPIDITKLNCQITAVGWNDDAEINPNDMKGWSECGDTDFVTLLGNHYSFLEGPEELFNLIKSKLVI</sequence>
<evidence type="ECO:0000313" key="3">
    <source>
        <dbReference type="EMBL" id="PHE05859.1"/>
    </source>
</evidence>
<feature type="domain" description="Thioesterase" evidence="2">
    <location>
        <begin position="16"/>
        <end position="235"/>
    </location>
</feature>
<evidence type="ECO:0000259" key="2">
    <source>
        <dbReference type="Pfam" id="PF00975"/>
    </source>
</evidence>
<comment type="similarity">
    <text evidence="1">Belongs to the thioesterase family.</text>
</comment>
<dbReference type="PANTHER" id="PTHR11487:SF0">
    <property type="entry name" value="S-ACYL FATTY ACID SYNTHASE THIOESTERASE, MEDIUM CHAIN"/>
    <property type="match status" value="1"/>
</dbReference>
<reference evidence="3 4" key="1">
    <citation type="submission" date="2017-09" db="EMBL/GenBank/DDBJ databases">
        <title>Large-scale bioinformatics analysis of Bacillus genomes uncovers conserved roles of natural products in bacterial physiology.</title>
        <authorList>
            <consortium name="Agbiome Team Llc"/>
            <person name="Bleich R.M."/>
            <person name="Grubbs K.J."/>
            <person name="Santa Maria K.C."/>
            <person name="Allen S.E."/>
            <person name="Farag S."/>
            <person name="Shank E.A."/>
            <person name="Bowers A."/>
        </authorList>
    </citation>
    <scope>NUCLEOTIDE SEQUENCE [LARGE SCALE GENOMIC DNA]</scope>
    <source>
        <strain evidence="3 4">AFS042148</strain>
    </source>
</reference>
<dbReference type="EMBL" id="NUSY01000057">
    <property type="protein sequence ID" value="PHE05859.1"/>
    <property type="molecule type" value="Genomic_DNA"/>
</dbReference>
<dbReference type="Pfam" id="PF00975">
    <property type="entry name" value="Thioesterase"/>
    <property type="match status" value="1"/>
</dbReference>
<gene>
    <name evidence="3" type="ORF">COF62_29325</name>
</gene>
<protein>
    <submittedName>
        <fullName evidence="3">Thioesterase</fullName>
    </submittedName>
</protein>
<name>A0AAP8EYH3_9BACI</name>
<dbReference type="InterPro" id="IPR029058">
    <property type="entry name" value="AB_hydrolase_fold"/>
</dbReference>
<dbReference type="PANTHER" id="PTHR11487">
    <property type="entry name" value="THIOESTERASE"/>
    <property type="match status" value="1"/>
</dbReference>
<dbReference type="SUPFAM" id="SSF53474">
    <property type="entry name" value="alpha/beta-Hydrolases"/>
    <property type="match status" value="1"/>
</dbReference>
<evidence type="ECO:0000256" key="1">
    <source>
        <dbReference type="ARBA" id="ARBA00007169"/>
    </source>
</evidence>
<evidence type="ECO:0000313" key="4">
    <source>
        <dbReference type="Proteomes" id="UP000224044"/>
    </source>
</evidence>
<dbReference type="GO" id="GO:0008610">
    <property type="term" value="P:lipid biosynthetic process"/>
    <property type="evidence" value="ECO:0007669"/>
    <property type="project" value="TreeGrafter"/>
</dbReference>
<organism evidence="3 4">
    <name type="scientific">Bacillus toyonensis</name>
    <dbReference type="NCBI Taxonomy" id="155322"/>
    <lineage>
        <taxon>Bacteria</taxon>
        <taxon>Bacillati</taxon>
        <taxon>Bacillota</taxon>
        <taxon>Bacilli</taxon>
        <taxon>Bacillales</taxon>
        <taxon>Bacillaceae</taxon>
        <taxon>Bacillus</taxon>
        <taxon>Bacillus cereus group</taxon>
    </lineage>
</organism>
<accession>A0AAP8EYH3</accession>
<dbReference type="Gene3D" id="3.40.50.1820">
    <property type="entry name" value="alpha/beta hydrolase"/>
    <property type="match status" value="1"/>
</dbReference>
<dbReference type="InterPro" id="IPR012223">
    <property type="entry name" value="TEII"/>
</dbReference>
<comment type="caution">
    <text evidence="3">The sequence shown here is derived from an EMBL/GenBank/DDBJ whole genome shotgun (WGS) entry which is preliminary data.</text>
</comment>
<dbReference type="InterPro" id="IPR001031">
    <property type="entry name" value="Thioesterase"/>
</dbReference>
<proteinExistence type="inferred from homology"/>
<dbReference type="AlphaFoldDB" id="A0AAP8EYH3"/>
<dbReference type="Proteomes" id="UP000224044">
    <property type="component" value="Unassembled WGS sequence"/>
</dbReference>